<dbReference type="PROSITE" id="PS50005">
    <property type="entry name" value="TPR"/>
    <property type="match status" value="1"/>
</dbReference>
<dbReference type="Gene3D" id="1.25.40.10">
    <property type="entry name" value="Tetratricopeptide repeat domain"/>
    <property type="match status" value="4"/>
</dbReference>
<keyword evidence="3" id="KW-1185">Reference proteome</keyword>
<dbReference type="AlphaFoldDB" id="A0A6I4IGZ9"/>
<keyword evidence="1" id="KW-0802">TPR repeat</keyword>
<gene>
    <name evidence="2" type="ORF">GOQ30_06940</name>
</gene>
<dbReference type="EMBL" id="WQLW01000004">
    <property type="protein sequence ID" value="MVO08898.1"/>
    <property type="molecule type" value="Genomic_DNA"/>
</dbReference>
<proteinExistence type="predicted"/>
<dbReference type="SMART" id="SM00028">
    <property type="entry name" value="TPR"/>
    <property type="match status" value="5"/>
</dbReference>
<evidence type="ECO:0000313" key="2">
    <source>
        <dbReference type="EMBL" id="MVO08898.1"/>
    </source>
</evidence>
<name>A0A6I4IGZ9_9FLAO</name>
<comment type="caution">
    <text evidence="2">The sequence shown here is derived from an EMBL/GenBank/DDBJ whole genome shotgun (WGS) entry which is preliminary data.</text>
</comment>
<dbReference type="GO" id="GO:0045892">
    <property type="term" value="P:negative regulation of DNA-templated transcription"/>
    <property type="evidence" value="ECO:0007669"/>
    <property type="project" value="InterPro"/>
</dbReference>
<reference evidence="3" key="1">
    <citation type="submission" date="2019-05" db="EMBL/GenBank/DDBJ databases">
        <title>Flavobacterium profundi sp. nov., isolated from a deep-sea seamount.</title>
        <authorList>
            <person name="Zhang D.-C."/>
        </authorList>
    </citation>
    <scope>NUCLEOTIDE SEQUENCE [LARGE SCALE GENOMIC DNA]</scope>
    <source>
        <strain evidence="3">TP390</strain>
    </source>
</reference>
<organism evidence="2 3">
    <name type="scientific">Flavobacterium profundi</name>
    <dbReference type="NCBI Taxonomy" id="1774945"/>
    <lineage>
        <taxon>Bacteria</taxon>
        <taxon>Pseudomonadati</taxon>
        <taxon>Bacteroidota</taxon>
        <taxon>Flavobacteriia</taxon>
        <taxon>Flavobacteriales</taxon>
        <taxon>Flavobacteriaceae</taxon>
        <taxon>Flavobacterium</taxon>
    </lineage>
</organism>
<dbReference type="PANTHER" id="PTHR44749:SF1">
    <property type="entry name" value="TETRATRICOPEPTIDE-LIKE HELICAL DOMAIN-CONTAINING PROTEIN"/>
    <property type="match status" value="1"/>
</dbReference>
<dbReference type="Pfam" id="PF14559">
    <property type="entry name" value="TPR_19"/>
    <property type="match status" value="1"/>
</dbReference>
<feature type="repeat" description="TPR" evidence="1">
    <location>
        <begin position="285"/>
        <end position="318"/>
    </location>
</feature>
<dbReference type="Proteomes" id="UP000431264">
    <property type="component" value="Unassembled WGS sequence"/>
</dbReference>
<evidence type="ECO:0000313" key="3">
    <source>
        <dbReference type="Proteomes" id="UP000431264"/>
    </source>
</evidence>
<accession>A0A6I4IGZ9</accession>
<sequence length="371" mass="44551">MRFINWIKLILLVCVQNVCSQYIKQADSLVNMGKLDKAIEIYTKDSSRIKFYKTAKVYEIRGDLDLAKEYYNYYLDEDALNKKVNYDYALLLLELNRFKEAEIIFKELVKEDNNSIYNYYLGNVLEKQSSLAEAKFYYEKSVTCDSLFLKSNYRLALLLTNENSLQEAKKICNRFLNNKIINLEMLKLRAQINFNLKDYFAAIDDFEMLIERNQDEKFIFEKLAISYYEIRQYEKSRILFSELINEKDDAQYYIYRAKCYGFLNLPEKAEEDMVMAINLRTFTFENEYFSLGYFFQKAKNYKKAIYYYNKTLKQDKNHLEANYHLITIKDYLGNSPQESIQNYKKFLLRFSNLSNEKKEYINQRLTVLNNN</sequence>
<dbReference type="PANTHER" id="PTHR44749">
    <property type="entry name" value="SUPPRESSOR OF RPS4-RLD 1"/>
    <property type="match status" value="1"/>
</dbReference>
<dbReference type="InterPro" id="IPR011990">
    <property type="entry name" value="TPR-like_helical_dom_sf"/>
</dbReference>
<dbReference type="OrthoDB" id="1357576at2"/>
<dbReference type="SUPFAM" id="SSF48452">
    <property type="entry name" value="TPR-like"/>
    <property type="match status" value="1"/>
</dbReference>
<evidence type="ECO:0000256" key="1">
    <source>
        <dbReference type="PROSITE-ProRule" id="PRU00339"/>
    </source>
</evidence>
<protein>
    <submittedName>
        <fullName evidence="2">Tetratricopeptide repeat protein</fullName>
    </submittedName>
</protein>
<dbReference type="InterPro" id="IPR044650">
    <property type="entry name" value="SRFR1-like"/>
</dbReference>
<dbReference type="InterPro" id="IPR019734">
    <property type="entry name" value="TPR_rpt"/>
</dbReference>
<dbReference type="RefSeq" id="WP_140997292.1">
    <property type="nucleotide sequence ID" value="NZ_VDCZ01000004.1"/>
</dbReference>